<protein>
    <submittedName>
        <fullName evidence="4">Anti-RNA polymerase sigma 70 factor</fullName>
    </submittedName>
</protein>
<dbReference type="STRING" id="1117647.M5M_12960"/>
<dbReference type="HOGENOM" id="CLU_142729_0_0_6"/>
<keyword evidence="2 3" id="KW-0804">Transcription</keyword>
<dbReference type="OrthoDB" id="5567237at2"/>
<dbReference type="AlphaFoldDB" id="K4L0R9"/>
<reference evidence="4 5" key="1">
    <citation type="journal article" date="2013" name="Genome Announc.">
        <title>Complete genome sequence of Simiduia agarivorans SA1(T), a marine bacterium able to degrade a variety of polysaccharides.</title>
        <authorList>
            <person name="Lin S.Y."/>
            <person name="Shieh W.Y."/>
            <person name="Chen J.S."/>
            <person name="Tang S.L."/>
        </authorList>
    </citation>
    <scope>NUCLEOTIDE SEQUENCE [LARGE SCALE GENOMIC DNA]</scope>
    <source>
        <strain evidence="5">DSM 21679 / JCM 13881 / BCRC 17597 / SA1</strain>
    </source>
</reference>
<evidence type="ECO:0000313" key="5">
    <source>
        <dbReference type="Proteomes" id="UP000000466"/>
    </source>
</evidence>
<keyword evidence="1 3" id="KW-0805">Transcription regulation</keyword>
<dbReference type="RefSeq" id="WP_015047906.1">
    <property type="nucleotide sequence ID" value="NC_018868.3"/>
</dbReference>
<sequence length="153" mass="17538">MLENCKSAKERWGGVSEIIDRWLQERQDALVLYCKLSEHDEFEPERHGDDVRSLCQLLVDYSSAGHFEVYKQLVAEAKEFDDQDAIAEAAELYSEIDPTTDLILDFNDKYQEIDDLDALRADLSRLGSALETRFSAEDRMIAVLHDAHKDLVS</sequence>
<dbReference type="PIRSF" id="PIRSF016548">
    <property type="entry name" value="Rsd_AlgQ"/>
    <property type="match status" value="1"/>
</dbReference>
<dbReference type="NCBIfam" id="NF008723">
    <property type="entry name" value="PRK11718.1"/>
    <property type="match status" value="1"/>
</dbReference>
<gene>
    <name evidence="4" type="ordered locus">M5M_12960</name>
</gene>
<dbReference type="Proteomes" id="UP000000466">
    <property type="component" value="Chromosome"/>
</dbReference>
<evidence type="ECO:0000256" key="2">
    <source>
        <dbReference type="ARBA" id="ARBA00023163"/>
    </source>
</evidence>
<dbReference type="InterPro" id="IPR007448">
    <property type="entry name" value="Sigma70_reg_Rsd_AlgQ"/>
</dbReference>
<evidence type="ECO:0000313" key="4">
    <source>
        <dbReference type="EMBL" id="AFU99742.1"/>
    </source>
</evidence>
<keyword evidence="5" id="KW-1185">Reference proteome</keyword>
<dbReference type="Pfam" id="PF04353">
    <property type="entry name" value="Rsd_AlgQ"/>
    <property type="match status" value="1"/>
</dbReference>
<proteinExistence type="inferred from homology"/>
<organism evidence="4 5">
    <name type="scientific">Simiduia agarivorans (strain DSM 21679 / JCM 13881 / BCRC 17597 / SA1)</name>
    <dbReference type="NCBI Taxonomy" id="1117647"/>
    <lineage>
        <taxon>Bacteria</taxon>
        <taxon>Pseudomonadati</taxon>
        <taxon>Pseudomonadota</taxon>
        <taxon>Gammaproteobacteria</taxon>
        <taxon>Cellvibrionales</taxon>
        <taxon>Cellvibrionaceae</taxon>
        <taxon>Simiduia</taxon>
    </lineage>
</organism>
<dbReference type="eggNOG" id="COG3160">
    <property type="taxonomic scope" value="Bacteria"/>
</dbReference>
<dbReference type="Gene3D" id="1.20.120.1370">
    <property type="entry name" value="Regulator of RNA polymerase sigma(70) subunit, domain 4"/>
    <property type="match status" value="1"/>
</dbReference>
<evidence type="ECO:0000256" key="1">
    <source>
        <dbReference type="ARBA" id="ARBA00023015"/>
    </source>
</evidence>
<dbReference type="EMBL" id="CP003746">
    <property type="protein sequence ID" value="AFU99742.1"/>
    <property type="molecule type" value="Genomic_DNA"/>
</dbReference>
<accession>K4L0R9</accession>
<dbReference type="InterPro" id="IPR038309">
    <property type="entry name" value="Rsd/AlgQ_sf"/>
</dbReference>
<name>K4L0R9_SIMAS</name>
<evidence type="ECO:0000256" key="3">
    <source>
        <dbReference type="RuleBase" id="RU004409"/>
    </source>
</evidence>
<comment type="similarity">
    <text evidence="3">Belongs to the Rsd/AlgQ family.</text>
</comment>
<dbReference type="GO" id="GO:0006355">
    <property type="term" value="P:regulation of DNA-templated transcription"/>
    <property type="evidence" value="ECO:0007669"/>
    <property type="project" value="InterPro"/>
</dbReference>
<dbReference type="KEGG" id="saga:M5M_12960"/>